<reference evidence="8 9" key="1">
    <citation type="submission" date="2019-09" db="EMBL/GenBank/DDBJ databases">
        <title>Serinicoccus pratensis sp. nov., isolated from meadow soil.</title>
        <authorList>
            <person name="Zhang W."/>
        </authorList>
    </citation>
    <scope>NUCLEOTIDE SEQUENCE [LARGE SCALE GENOMIC DNA]</scope>
    <source>
        <strain evidence="8 9">W204</strain>
    </source>
</reference>
<gene>
    <name evidence="8" type="ORF">FY030_13090</name>
</gene>
<dbReference type="InterPro" id="IPR044068">
    <property type="entry name" value="CB"/>
</dbReference>
<evidence type="ECO:0000259" key="6">
    <source>
        <dbReference type="PROSITE" id="PS51898"/>
    </source>
</evidence>
<dbReference type="AlphaFoldDB" id="A0A5J6V8T7"/>
<dbReference type="SUPFAM" id="SSF56349">
    <property type="entry name" value="DNA breaking-rejoining enzymes"/>
    <property type="match status" value="1"/>
</dbReference>
<dbReference type="PANTHER" id="PTHR30349">
    <property type="entry name" value="PHAGE INTEGRASE-RELATED"/>
    <property type="match status" value="1"/>
</dbReference>
<feature type="domain" description="Core-binding (CB)" evidence="7">
    <location>
        <begin position="78"/>
        <end position="156"/>
    </location>
</feature>
<dbReference type="InterPro" id="IPR058717">
    <property type="entry name" value="Phage_L5_Integrase_N"/>
</dbReference>
<dbReference type="CDD" id="cd01189">
    <property type="entry name" value="INT_ICEBs1_C_like"/>
    <property type="match status" value="1"/>
</dbReference>
<dbReference type="Gene3D" id="1.10.150.130">
    <property type="match status" value="1"/>
</dbReference>
<dbReference type="EMBL" id="CP044427">
    <property type="protein sequence ID" value="QFG69513.1"/>
    <property type="molecule type" value="Genomic_DNA"/>
</dbReference>
<evidence type="ECO:0000256" key="1">
    <source>
        <dbReference type="ARBA" id="ARBA00008857"/>
    </source>
</evidence>
<dbReference type="PANTHER" id="PTHR30349:SF64">
    <property type="entry name" value="PROPHAGE INTEGRASE INTD-RELATED"/>
    <property type="match status" value="1"/>
</dbReference>
<keyword evidence="4" id="KW-0233">DNA recombination</keyword>
<evidence type="ECO:0000256" key="5">
    <source>
        <dbReference type="PROSITE-ProRule" id="PRU01248"/>
    </source>
</evidence>
<dbReference type="InterPro" id="IPR050090">
    <property type="entry name" value="Tyrosine_recombinase_XerCD"/>
</dbReference>
<organism evidence="8 9">
    <name type="scientific">Ornithinimicrobium pratense</name>
    <dbReference type="NCBI Taxonomy" id="2593973"/>
    <lineage>
        <taxon>Bacteria</taxon>
        <taxon>Bacillati</taxon>
        <taxon>Actinomycetota</taxon>
        <taxon>Actinomycetes</taxon>
        <taxon>Micrococcales</taxon>
        <taxon>Ornithinimicrobiaceae</taxon>
        <taxon>Ornithinimicrobium</taxon>
    </lineage>
</organism>
<dbReference type="InterPro" id="IPR004107">
    <property type="entry name" value="Integrase_SAM-like_N"/>
</dbReference>
<evidence type="ECO:0000259" key="7">
    <source>
        <dbReference type="PROSITE" id="PS51900"/>
    </source>
</evidence>
<protein>
    <submittedName>
        <fullName evidence="8">Site-specific integrase</fullName>
    </submittedName>
</protein>
<dbReference type="PROSITE" id="PS51900">
    <property type="entry name" value="CB"/>
    <property type="match status" value="1"/>
</dbReference>
<evidence type="ECO:0000256" key="2">
    <source>
        <dbReference type="ARBA" id="ARBA00022908"/>
    </source>
</evidence>
<evidence type="ECO:0000313" key="8">
    <source>
        <dbReference type="EMBL" id="QFG69513.1"/>
    </source>
</evidence>
<evidence type="ECO:0000313" key="9">
    <source>
        <dbReference type="Proteomes" id="UP000326546"/>
    </source>
</evidence>
<dbReference type="InterPro" id="IPR011010">
    <property type="entry name" value="DNA_brk_join_enz"/>
</dbReference>
<dbReference type="InterPro" id="IPR013762">
    <property type="entry name" value="Integrase-like_cat_sf"/>
</dbReference>
<name>A0A5J6V8T7_9MICO</name>
<evidence type="ECO:0000256" key="3">
    <source>
        <dbReference type="ARBA" id="ARBA00023125"/>
    </source>
</evidence>
<dbReference type="GO" id="GO:0006310">
    <property type="term" value="P:DNA recombination"/>
    <property type="evidence" value="ECO:0007669"/>
    <property type="project" value="UniProtKB-KW"/>
</dbReference>
<dbReference type="Gene3D" id="1.10.443.10">
    <property type="entry name" value="Intergrase catalytic core"/>
    <property type="match status" value="1"/>
</dbReference>
<dbReference type="Pfam" id="PF14659">
    <property type="entry name" value="Phage_int_SAM_3"/>
    <property type="match status" value="1"/>
</dbReference>
<accession>A0A5J6V8T7</accession>
<feature type="domain" description="Tyr recombinase" evidence="6">
    <location>
        <begin position="178"/>
        <end position="367"/>
    </location>
</feature>
<dbReference type="InterPro" id="IPR010998">
    <property type="entry name" value="Integrase_recombinase_N"/>
</dbReference>
<dbReference type="KEGG" id="serw:FY030_13090"/>
<dbReference type="PROSITE" id="PS51898">
    <property type="entry name" value="TYR_RECOMBINASE"/>
    <property type="match status" value="1"/>
</dbReference>
<sequence length="378" mass="42197">MGWPMATRRGFGALRRLPSKRWQASYTGPDLQRHTAPHTFSSKGDAEAWLGQEWALANRDDWVAPMRRAEIAKRLAPPTFDEYARQWLADRSLKPRTREGYQHLLRRYLEPAFGELLVPDLTPALVRRWWAGLSPKHPTVNARAYALLRAILSTAVTDELLASNPCRVRSASNPPTKKEIHPATLPELDVLVKKMPDQLGAVVLLCAWCALRVGEVLELRRRDLDLNRGVVKVTRAVTWVKGQPIVGTPKSAAGTREVSVPPHIVPALEQHLEKHVRSEANALLFPSMRDNQRHLQPTVLHTAWRKARAAAGREDLRIHDLRHTGATMAAMTGATLAELQARLGHSTVAAALRYQHAAQGRDAEIAAKLSDLARQPEL</sequence>
<dbReference type="GO" id="GO:0015074">
    <property type="term" value="P:DNA integration"/>
    <property type="evidence" value="ECO:0007669"/>
    <property type="project" value="UniProtKB-KW"/>
</dbReference>
<keyword evidence="2" id="KW-0229">DNA integration</keyword>
<keyword evidence="3 5" id="KW-0238">DNA-binding</keyword>
<dbReference type="GO" id="GO:0003677">
    <property type="term" value="F:DNA binding"/>
    <property type="evidence" value="ECO:0007669"/>
    <property type="project" value="UniProtKB-UniRule"/>
</dbReference>
<dbReference type="Pfam" id="PF26003">
    <property type="entry name" value="Integrase_N_phage"/>
    <property type="match status" value="1"/>
</dbReference>
<dbReference type="OrthoDB" id="148546at2"/>
<evidence type="ECO:0000256" key="4">
    <source>
        <dbReference type="ARBA" id="ARBA00023172"/>
    </source>
</evidence>
<dbReference type="Proteomes" id="UP000326546">
    <property type="component" value="Chromosome"/>
</dbReference>
<dbReference type="Pfam" id="PF00589">
    <property type="entry name" value="Phage_integrase"/>
    <property type="match status" value="1"/>
</dbReference>
<proteinExistence type="inferred from homology"/>
<comment type="similarity">
    <text evidence="1">Belongs to the 'phage' integrase family.</text>
</comment>
<dbReference type="InterPro" id="IPR002104">
    <property type="entry name" value="Integrase_catalytic"/>
</dbReference>
<keyword evidence="9" id="KW-1185">Reference proteome</keyword>